<dbReference type="EMBL" id="FOCM01000001">
    <property type="protein sequence ID" value="SEM68397.1"/>
    <property type="molecule type" value="Genomic_DNA"/>
</dbReference>
<reference evidence="3" key="1">
    <citation type="submission" date="2016-10" db="EMBL/GenBank/DDBJ databases">
        <authorList>
            <person name="Varghese N."/>
            <person name="Submissions S."/>
        </authorList>
    </citation>
    <scope>NUCLEOTIDE SEQUENCE [LARGE SCALE GENOMIC DNA]</scope>
    <source>
        <strain evidence="3">DSM 26893</strain>
    </source>
</reference>
<protein>
    <submittedName>
        <fullName evidence="2">Uncharacterized protein</fullName>
    </submittedName>
</protein>
<organism evidence="2 3">
    <name type="scientific">Palleronia pelagia</name>
    <dbReference type="NCBI Taxonomy" id="387096"/>
    <lineage>
        <taxon>Bacteria</taxon>
        <taxon>Pseudomonadati</taxon>
        <taxon>Pseudomonadota</taxon>
        <taxon>Alphaproteobacteria</taxon>
        <taxon>Rhodobacterales</taxon>
        <taxon>Roseobacteraceae</taxon>
        <taxon>Palleronia</taxon>
    </lineage>
</organism>
<dbReference type="RefSeq" id="WP_139209898.1">
    <property type="nucleotide sequence ID" value="NZ_FOCM01000001.1"/>
</dbReference>
<sequence>MTASVDATATLVLSFEFALPTVPTHWQSGTAFQTFEEDVVDLRASTSLFDCTHYPGLKTGSVSLRFPREIRIETEGRSIDHGPFPEALEAHFNLSVAALPLGRAVASLAFDLRDLELTPERLDAVTLIEKLWAPRELSTPPRIEAATASGRQSLTKFIDGLLAEVTGAEPHDMSPARLALFVESPALFDLVLAARAEADAPFPPLLESFAGCAQNVLDHAHQDRAETLDSLDPIFAEDGVIVIASQRILIEVARQSRSFHEGRKVVGTCPYFLLVHVLATHNEMVLRRWVDKVSGVYNRILDVQSRLAGKDVSRLASADVRLIEGLQKEFADIRVSVMIDIRSTAFQNSFRYDTEREMFDNLMATRGLVRINLYWQSVLDSCDQAISDIARLNESSRGRRMNIILAALTCVTILSVVIDLRTEIDAGSTVVSTFLAAGAVFGAFAGLLLLIRRLY</sequence>
<dbReference type="OrthoDB" id="7594158at2"/>
<evidence type="ECO:0000313" key="3">
    <source>
        <dbReference type="Proteomes" id="UP000199372"/>
    </source>
</evidence>
<keyword evidence="3" id="KW-1185">Reference proteome</keyword>
<keyword evidence="1" id="KW-0812">Transmembrane</keyword>
<keyword evidence="1" id="KW-0472">Membrane</keyword>
<dbReference type="AlphaFoldDB" id="A0A1H8AFT1"/>
<gene>
    <name evidence="2" type="ORF">SAMN04488011_101108</name>
</gene>
<name>A0A1H8AFT1_9RHOB</name>
<proteinExistence type="predicted"/>
<keyword evidence="1" id="KW-1133">Transmembrane helix</keyword>
<evidence type="ECO:0000256" key="1">
    <source>
        <dbReference type="SAM" id="Phobius"/>
    </source>
</evidence>
<evidence type="ECO:0000313" key="2">
    <source>
        <dbReference type="EMBL" id="SEM68397.1"/>
    </source>
</evidence>
<feature type="transmembrane region" description="Helical" evidence="1">
    <location>
        <begin position="430"/>
        <end position="451"/>
    </location>
</feature>
<dbReference type="Proteomes" id="UP000199372">
    <property type="component" value="Unassembled WGS sequence"/>
</dbReference>
<accession>A0A1H8AFT1</accession>
<feature type="transmembrane region" description="Helical" evidence="1">
    <location>
        <begin position="401"/>
        <end position="418"/>
    </location>
</feature>